<accession>A0ABD5UFL2</accession>
<dbReference type="AlphaFoldDB" id="A0ABD5UFL2"/>
<dbReference type="GO" id="GO:0046872">
    <property type="term" value="F:metal ion binding"/>
    <property type="evidence" value="ECO:0007669"/>
    <property type="project" value="UniProtKB-KW"/>
</dbReference>
<evidence type="ECO:0000256" key="5">
    <source>
        <dbReference type="ARBA" id="ARBA00023004"/>
    </source>
</evidence>
<keyword evidence="4" id="KW-0479">Metal-binding</keyword>
<dbReference type="Gene3D" id="1.10.490.10">
    <property type="entry name" value="Globins"/>
    <property type="match status" value="1"/>
</dbReference>
<comment type="similarity">
    <text evidence="1">Belongs to the truncated hemoglobin family. Group I subfamily.</text>
</comment>
<evidence type="ECO:0000313" key="6">
    <source>
        <dbReference type="EMBL" id="MFC6888063.1"/>
    </source>
</evidence>
<name>A0ABD5UFL2_9EURY</name>
<dbReference type="Pfam" id="PF01152">
    <property type="entry name" value="Bac_globin"/>
    <property type="match status" value="1"/>
</dbReference>
<dbReference type="SUPFAM" id="SSF46458">
    <property type="entry name" value="Globin-like"/>
    <property type="match status" value="1"/>
</dbReference>
<dbReference type="InterPro" id="IPR016339">
    <property type="entry name" value="Hemoglobin_trunc_I"/>
</dbReference>
<evidence type="ECO:0000313" key="7">
    <source>
        <dbReference type="Proteomes" id="UP001596333"/>
    </source>
</evidence>
<evidence type="ECO:0000256" key="2">
    <source>
        <dbReference type="ARBA" id="ARBA00022448"/>
    </source>
</evidence>
<dbReference type="InterPro" id="IPR001486">
    <property type="entry name" value="Hemoglobin_trunc"/>
</dbReference>
<dbReference type="InterPro" id="IPR009050">
    <property type="entry name" value="Globin-like_sf"/>
</dbReference>
<dbReference type="RefSeq" id="WP_379764712.1">
    <property type="nucleotide sequence ID" value="NZ_JBHSXI010000001.1"/>
</dbReference>
<keyword evidence="2" id="KW-0813">Transport</keyword>
<comment type="caution">
    <text evidence="6">The sequence shown here is derived from an EMBL/GenBank/DDBJ whole genome shotgun (WGS) entry which is preliminary data.</text>
</comment>
<evidence type="ECO:0000256" key="3">
    <source>
        <dbReference type="ARBA" id="ARBA00022617"/>
    </source>
</evidence>
<keyword evidence="7" id="KW-1185">Reference proteome</keyword>
<dbReference type="Proteomes" id="UP001596333">
    <property type="component" value="Unassembled WGS sequence"/>
</dbReference>
<dbReference type="PIRSF" id="PIRSF002030">
    <property type="entry name" value="Globin_Protozoa/Cyanobacteria"/>
    <property type="match status" value="1"/>
</dbReference>
<evidence type="ECO:0000256" key="1">
    <source>
        <dbReference type="ARBA" id="ARBA00009660"/>
    </source>
</evidence>
<dbReference type="InterPro" id="IPR012292">
    <property type="entry name" value="Globin/Proto"/>
</dbReference>
<reference evidence="6 7" key="1">
    <citation type="journal article" date="2019" name="Int. J. Syst. Evol. Microbiol.">
        <title>The Global Catalogue of Microorganisms (GCM) 10K type strain sequencing project: providing services to taxonomists for standard genome sequencing and annotation.</title>
        <authorList>
            <consortium name="The Broad Institute Genomics Platform"/>
            <consortium name="The Broad Institute Genome Sequencing Center for Infectious Disease"/>
            <person name="Wu L."/>
            <person name="Ma J."/>
        </authorList>
    </citation>
    <scope>NUCLEOTIDE SEQUENCE [LARGE SCALE GENOMIC DNA]</scope>
    <source>
        <strain evidence="6 7">Y73</strain>
    </source>
</reference>
<evidence type="ECO:0000256" key="4">
    <source>
        <dbReference type="ARBA" id="ARBA00022723"/>
    </source>
</evidence>
<protein>
    <submittedName>
        <fullName evidence="6">Group 1 truncated hemoglobin</fullName>
    </submittedName>
</protein>
<sequence>MNEHTLYERLGGREAIGAVVDEFYDRVLDDDRVAHHFEDVDMTAQRAHQTRFLSAVAGGPVEYDGDGMDTAHDGMGITESEFGAIATHLDGALATFDVDGEDRSAVMEAVTEYEDVIVEVPAK</sequence>
<organism evidence="6 7">
    <name type="scientific">Halorubrum trueperi</name>
    <dbReference type="NCBI Taxonomy" id="2004704"/>
    <lineage>
        <taxon>Archaea</taxon>
        <taxon>Methanobacteriati</taxon>
        <taxon>Methanobacteriota</taxon>
        <taxon>Stenosarchaea group</taxon>
        <taxon>Halobacteria</taxon>
        <taxon>Halobacteriales</taxon>
        <taxon>Haloferacaceae</taxon>
        <taxon>Halorubrum</taxon>
    </lineage>
</organism>
<dbReference type="CDD" id="cd00454">
    <property type="entry name" value="TrHb1_N"/>
    <property type="match status" value="1"/>
</dbReference>
<proteinExistence type="inferred from homology"/>
<keyword evidence="5" id="KW-0408">Iron</keyword>
<gene>
    <name evidence="6" type="ORF">ACFQEY_03185</name>
</gene>
<keyword evidence="3" id="KW-0349">Heme</keyword>
<dbReference type="EMBL" id="JBHSXI010000001">
    <property type="protein sequence ID" value="MFC6888063.1"/>
    <property type="molecule type" value="Genomic_DNA"/>
</dbReference>